<sequence length="195" mass="21991">MTTFLRNNKIAFNENDKLDTLTIHFDALCFNIASIVSVLALINDNKINDKIISEVKKYIDKQCDRTGSKMKKGGSMPSDYYGYTNSTYTYANENTGTITGTIDFDNGIQRPSLGPQSGGGATTGGFPVLYDENMKNRVKGILMKNKLNYKEKLNDVMTIINDNLHYLVKTLKKKQPITSKKLEKLFESKKYAVFN</sequence>
<keyword evidence="1" id="KW-0472">Membrane</keyword>
<accession>A0A6C0KWN4</accession>
<feature type="transmembrane region" description="Helical" evidence="1">
    <location>
        <begin position="20"/>
        <end position="42"/>
    </location>
</feature>
<protein>
    <submittedName>
        <fullName evidence="2">Uncharacterized protein</fullName>
    </submittedName>
</protein>
<name>A0A6C0KWN4_9ZZZZ</name>
<dbReference type="EMBL" id="MN740978">
    <property type="protein sequence ID" value="QHU21090.1"/>
    <property type="molecule type" value="Genomic_DNA"/>
</dbReference>
<keyword evidence="1" id="KW-1133">Transmembrane helix</keyword>
<evidence type="ECO:0000256" key="1">
    <source>
        <dbReference type="SAM" id="Phobius"/>
    </source>
</evidence>
<reference evidence="2" key="1">
    <citation type="journal article" date="2020" name="Nature">
        <title>Giant virus diversity and host interactions through global metagenomics.</title>
        <authorList>
            <person name="Schulz F."/>
            <person name="Roux S."/>
            <person name="Paez-Espino D."/>
            <person name="Jungbluth S."/>
            <person name="Walsh D.A."/>
            <person name="Denef V.J."/>
            <person name="McMahon K.D."/>
            <person name="Konstantinidis K.T."/>
            <person name="Eloe-Fadrosh E.A."/>
            <person name="Kyrpides N.C."/>
            <person name="Woyke T."/>
        </authorList>
    </citation>
    <scope>NUCLEOTIDE SEQUENCE</scope>
    <source>
        <strain evidence="2">GVMAG-S-3300013094-100</strain>
    </source>
</reference>
<proteinExistence type="predicted"/>
<keyword evidence="1" id="KW-0812">Transmembrane</keyword>
<organism evidence="2">
    <name type="scientific">viral metagenome</name>
    <dbReference type="NCBI Taxonomy" id="1070528"/>
    <lineage>
        <taxon>unclassified sequences</taxon>
        <taxon>metagenomes</taxon>
        <taxon>organismal metagenomes</taxon>
    </lineage>
</organism>
<evidence type="ECO:0000313" key="2">
    <source>
        <dbReference type="EMBL" id="QHU21090.1"/>
    </source>
</evidence>
<dbReference type="AlphaFoldDB" id="A0A6C0KWN4"/>